<dbReference type="GO" id="GO:0005829">
    <property type="term" value="C:cytosol"/>
    <property type="evidence" value="ECO:0007669"/>
    <property type="project" value="Ensembl"/>
</dbReference>
<dbReference type="InterPro" id="IPR003879">
    <property type="entry name" value="Butyrophylin_SPRY"/>
</dbReference>
<dbReference type="InterPro" id="IPR017907">
    <property type="entry name" value="Znf_RING_CS"/>
</dbReference>
<dbReference type="InParanoid" id="A0A5F9DSL7"/>
<evidence type="ECO:0000256" key="4">
    <source>
        <dbReference type="PROSITE-ProRule" id="PRU00024"/>
    </source>
</evidence>
<dbReference type="GeneTree" id="ENSGT00940000163330"/>
<dbReference type="Gene3D" id="3.30.40.10">
    <property type="entry name" value="Zinc/RING finger domain, C3HC4 (zinc finger)"/>
    <property type="match status" value="1"/>
</dbReference>
<dbReference type="Pfam" id="PF00622">
    <property type="entry name" value="SPRY"/>
    <property type="match status" value="1"/>
</dbReference>
<dbReference type="InterPro" id="IPR050143">
    <property type="entry name" value="TRIM/RBCC"/>
</dbReference>
<keyword evidence="3" id="KW-0862">Zinc</keyword>
<evidence type="ECO:0000256" key="1">
    <source>
        <dbReference type="ARBA" id="ARBA00022723"/>
    </source>
</evidence>
<dbReference type="Gene3D" id="3.30.160.60">
    <property type="entry name" value="Classic Zinc Finger"/>
    <property type="match status" value="1"/>
</dbReference>
<organism evidence="9 10">
    <name type="scientific">Oryctolagus cuniculus</name>
    <name type="common">Rabbit</name>
    <dbReference type="NCBI Taxonomy" id="9986"/>
    <lineage>
        <taxon>Eukaryota</taxon>
        <taxon>Metazoa</taxon>
        <taxon>Chordata</taxon>
        <taxon>Craniata</taxon>
        <taxon>Vertebrata</taxon>
        <taxon>Euteleostomi</taxon>
        <taxon>Mammalia</taxon>
        <taxon>Eutheria</taxon>
        <taxon>Euarchontoglires</taxon>
        <taxon>Glires</taxon>
        <taxon>Lagomorpha</taxon>
        <taxon>Leporidae</taxon>
        <taxon>Oryctolagus</taxon>
    </lineage>
</organism>
<dbReference type="InterPro" id="IPR043136">
    <property type="entry name" value="B30.2/SPRY_sf"/>
</dbReference>
<evidence type="ECO:0000256" key="3">
    <source>
        <dbReference type="ARBA" id="ARBA00022833"/>
    </source>
</evidence>
<dbReference type="GO" id="GO:0005886">
    <property type="term" value="C:plasma membrane"/>
    <property type="evidence" value="ECO:0007669"/>
    <property type="project" value="Ensembl"/>
</dbReference>
<reference evidence="9 10" key="1">
    <citation type="journal article" date="2011" name="Nature">
        <title>A high-resolution map of human evolutionary constraint using 29 mammals.</title>
        <authorList>
            <person name="Lindblad-Toh K."/>
            <person name="Garber M."/>
            <person name="Zuk O."/>
            <person name="Lin M.F."/>
            <person name="Parker B.J."/>
            <person name="Washietl S."/>
            <person name="Kheradpour P."/>
            <person name="Ernst J."/>
            <person name="Jordan G."/>
            <person name="Mauceli E."/>
            <person name="Ward L.D."/>
            <person name="Lowe C.B."/>
            <person name="Holloway A.K."/>
            <person name="Clamp M."/>
            <person name="Gnerre S."/>
            <person name="Alfoldi J."/>
            <person name="Beal K."/>
            <person name="Chang J."/>
            <person name="Clawson H."/>
            <person name="Cuff J."/>
            <person name="Di Palma F."/>
            <person name="Fitzgerald S."/>
            <person name="Flicek P."/>
            <person name="Guttman M."/>
            <person name="Hubisz M.J."/>
            <person name="Jaffe D.B."/>
            <person name="Jungreis I."/>
            <person name="Kent W.J."/>
            <person name="Kostka D."/>
            <person name="Lara M."/>
            <person name="Martins A.L."/>
            <person name="Massingham T."/>
            <person name="Moltke I."/>
            <person name="Raney B.J."/>
            <person name="Rasmussen M.D."/>
            <person name="Robinson J."/>
            <person name="Stark A."/>
            <person name="Vilella A.J."/>
            <person name="Wen J."/>
            <person name="Xie X."/>
            <person name="Zody M.C."/>
            <person name="Baldwin J."/>
            <person name="Bloom T."/>
            <person name="Chin C.W."/>
            <person name="Heiman D."/>
            <person name="Nicol R."/>
            <person name="Nusbaum C."/>
            <person name="Young S."/>
            <person name="Wilkinson J."/>
            <person name="Worley K.C."/>
            <person name="Kovar C.L."/>
            <person name="Muzny D.M."/>
            <person name="Gibbs R.A."/>
            <person name="Cree A."/>
            <person name="Dihn H.H."/>
            <person name="Fowler G."/>
            <person name="Jhangiani S."/>
            <person name="Joshi V."/>
            <person name="Lee S."/>
            <person name="Lewis L.R."/>
            <person name="Nazareth L.V."/>
            <person name="Okwuonu G."/>
            <person name="Santibanez J."/>
            <person name="Warren W.C."/>
            <person name="Mardis E.R."/>
            <person name="Weinstock G.M."/>
            <person name="Wilson R.K."/>
            <person name="Delehaunty K."/>
            <person name="Dooling D."/>
            <person name="Fronik C."/>
            <person name="Fulton L."/>
            <person name="Fulton B."/>
            <person name="Graves T."/>
            <person name="Minx P."/>
            <person name="Sodergren E."/>
            <person name="Birney E."/>
            <person name="Margulies E.H."/>
            <person name="Herrero J."/>
            <person name="Green E.D."/>
            <person name="Haussler D."/>
            <person name="Siepel A."/>
            <person name="Goldman N."/>
            <person name="Pollard K.S."/>
            <person name="Pedersen J.S."/>
            <person name="Lander E.S."/>
            <person name="Kellis M."/>
        </authorList>
    </citation>
    <scope>NUCLEOTIDE SEQUENCE [LARGE SCALE GENOMIC DNA]</scope>
    <source>
        <strain evidence="10">Thorbecke</strain>
    </source>
</reference>
<proteinExistence type="predicted"/>
<dbReference type="SUPFAM" id="SSF57845">
    <property type="entry name" value="B-box zinc-binding domain"/>
    <property type="match status" value="1"/>
</dbReference>
<dbReference type="InterPro" id="IPR003877">
    <property type="entry name" value="SPRY_dom"/>
</dbReference>
<dbReference type="PROSITE" id="PS50089">
    <property type="entry name" value="ZF_RING_2"/>
    <property type="match status" value="1"/>
</dbReference>
<dbReference type="GO" id="GO:0042802">
    <property type="term" value="F:identical protein binding"/>
    <property type="evidence" value="ECO:0007669"/>
    <property type="project" value="Ensembl"/>
</dbReference>
<dbReference type="GeneID" id="100349797"/>
<reference evidence="9" key="3">
    <citation type="submission" date="2025-09" db="UniProtKB">
        <authorList>
            <consortium name="Ensembl"/>
        </authorList>
    </citation>
    <scope>IDENTIFICATION</scope>
    <source>
        <strain evidence="9">Thorbecke</strain>
    </source>
</reference>
<dbReference type="InterPro" id="IPR001870">
    <property type="entry name" value="B30.2/SPRY"/>
</dbReference>
<feature type="coiled-coil region" evidence="5">
    <location>
        <begin position="185"/>
        <end position="216"/>
    </location>
</feature>
<evidence type="ECO:0000259" key="7">
    <source>
        <dbReference type="PROSITE" id="PS50119"/>
    </source>
</evidence>
<dbReference type="Gene3D" id="2.60.120.920">
    <property type="match status" value="1"/>
</dbReference>
<dbReference type="CTD" id="89122"/>
<dbReference type="PROSITE" id="PS00518">
    <property type="entry name" value="ZF_RING_1"/>
    <property type="match status" value="1"/>
</dbReference>
<dbReference type="RefSeq" id="XP_002721922.1">
    <property type="nucleotide sequence ID" value="XM_002721876.5"/>
</dbReference>
<gene>
    <name evidence="9" type="primary">TRIM4</name>
</gene>
<dbReference type="STRING" id="9986.ENSOCUP00000048513"/>
<dbReference type="CDD" id="cd15809">
    <property type="entry name" value="SPRY_PRY_TRIM4"/>
    <property type="match status" value="1"/>
</dbReference>
<dbReference type="PROSITE" id="PS50188">
    <property type="entry name" value="B302_SPRY"/>
    <property type="match status" value="1"/>
</dbReference>
<dbReference type="CDD" id="cd19762">
    <property type="entry name" value="Bbox2_TRIM7-like"/>
    <property type="match status" value="1"/>
</dbReference>
<dbReference type="Proteomes" id="UP000001811">
    <property type="component" value="Unplaced"/>
</dbReference>
<protein>
    <submittedName>
        <fullName evidence="9">Tripartite motif containing 4</fullName>
    </submittedName>
</protein>
<dbReference type="OrthoDB" id="9049620at2759"/>
<dbReference type="Pfam" id="PF15227">
    <property type="entry name" value="zf-C3HC4_4"/>
    <property type="match status" value="1"/>
</dbReference>
<evidence type="ECO:0000259" key="8">
    <source>
        <dbReference type="PROSITE" id="PS50188"/>
    </source>
</evidence>
<dbReference type="PROSITE" id="PS50119">
    <property type="entry name" value="ZF_BBOX"/>
    <property type="match status" value="1"/>
</dbReference>
<dbReference type="SUPFAM" id="SSF49899">
    <property type="entry name" value="Concanavalin A-like lectins/glucanases"/>
    <property type="match status" value="1"/>
</dbReference>
<dbReference type="SMR" id="A0A5F9DSL7"/>
<dbReference type="SMART" id="SM00184">
    <property type="entry name" value="RING"/>
    <property type="match status" value="1"/>
</dbReference>
<dbReference type="InterPro" id="IPR013083">
    <property type="entry name" value="Znf_RING/FYVE/PHD"/>
</dbReference>
<dbReference type="Bgee" id="ENSOCUG00000039179">
    <property type="expression patterns" value="Expressed in liver and 15 other cell types or tissues"/>
</dbReference>
<name>A0A5F9DSL7_RABIT</name>
<dbReference type="PRINTS" id="PR01407">
    <property type="entry name" value="BUTYPHLNCDUF"/>
</dbReference>
<feature type="domain" description="B box-type" evidence="7">
    <location>
        <begin position="82"/>
        <end position="123"/>
    </location>
</feature>
<evidence type="ECO:0000313" key="9">
    <source>
        <dbReference type="Ensembl" id="ENSOCUP00000048513.1"/>
    </source>
</evidence>
<dbReference type="Ensembl" id="ENSOCUT00000062705.1">
    <property type="protein sequence ID" value="ENSOCUP00000048513.1"/>
    <property type="gene ID" value="ENSOCUG00000039179.1"/>
</dbReference>
<dbReference type="InterPro" id="IPR035829">
    <property type="entry name" value="PRY/SPRY_TRIM4"/>
</dbReference>
<evidence type="ECO:0000313" key="10">
    <source>
        <dbReference type="Proteomes" id="UP000001811"/>
    </source>
</evidence>
<evidence type="ECO:0000256" key="5">
    <source>
        <dbReference type="SAM" id="Coils"/>
    </source>
</evidence>
<keyword evidence="5" id="KW-0175">Coiled coil</keyword>
<dbReference type="SUPFAM" id="SSF57850">
    <property type="entry name" value="RING/U-box"/>
    <property type="match status" value="1"/>
</dbReference>
<dbReference type="GO" id="GO:0008270">
    <property type="term" value="F:zinc ion binding"/>
    <property type="evidence" value="ECO:0007669"/>
    <property type="project" value="UniProtKB-KW"/>
</dbReference>
<evidence type="ECO:0000259" key="6">
    <source>
        <dbReference type="PROSITE" id="PS50089"/>
    </source>
</evidence>
<dbReference type="InterPro" id="IPR013320">
    <property type="entry name" value="ConA-like_dom_sf"/>
</dbReference>
<accession>A0A5F9DSL7</accession>
<dbReference type="InterPro" id="IPR001841">
    <property type="entry name" value="Znf_RING"/>
</dbReference>
<dbReference type="AlphaFoldDB" id="A0A5F9DSL7"/>
<dbReference type="PANTHER" id="PTHR24103">
    <property type="entry name" value="E3 UBIQUITIN-PROTEIN LIGASE TRIM"/>
    <property type="match status" value="1"/>
</dbReference>
<dbReference type="InterPro" id="IPR000315">
    <property type="entry name" value="Znf_B-box"/>
</dbReference>
<dbReference type="KEGG" id="ocu:100349797"/>
<keyword evidence="10" id="KW-1185">Reference proteome</keyword>
<feature type="domain" description="RING-type" evidence="6">
    <location>
        <begin position="12"/>
        <end position="53"/>
    </location>
</feature>
<dbReference type="SMART" id="SM00449">
    <property type="entry name" value="SPRY"/>
    <property type="match status" value="1"/>
</dbReference>
<sequence>MEAEDFQDELTCSICLDYFEDPVSIECGHNFCRRCLSRSWTPSGGCFLCPECRQPSAPGAMRPNWALARMTEKRRRRHQGPAPQNLCSRHREPLRLFCEVDQRPVCLVCRESREHRAHAMAPIDEAFQNYREKLRSSECSLTVKMKTIVRLQETELKNATKWKEKIKNQQMRISTEFSKLHHFLADEEQLILQRLREEEEETQKKMNENMLMLNQMITSMKKLILEVGEKSQASSLELLQNPKDVLIRCENQGDVNYSPEVLNVKTVCQIPMMKEMLKRFQVAVSLAEDTAHPKLIISQEGRYVKNGAPASYRPVFSTAWSYFTGWRTPQNNTQFAERFQHLPCVLGKNVFTSGKHYWEVESKDSLEIAVGVCREDVMGITDNSELSPHMGIWVIYWNSDGYRPLTSLPIIPVKQESSLHRVGVYLDHGAGNVSFYSAVDGVHLHTFSFPFVSRLRPFFWLSPLASLVIPVTDGK</sequence>
<keyword evidence="1" id="KW-0479">Metal-binding</keyword>
<dbReference type="SMART" id="SM00336">
    <property type="entry name" value="BBOX"/>
    <property type="match status" value="1"/>
</dbReference>
<dbReference type="Pfam" id="PF00643">
    <property type="entry name" value="zf-B_box"/>
    <property type="match status" value="1"/>
</dbReference>
<reference evidence="9" key="2">
    <citation type="submission" date="2025-08" db="UniProtKB">
        <authorList>
            <consortium name="Ensembl"/>
        </authorList>
    </citation>
    <scope>IDENTIFICATION</scope>
    <source>
        <strain evidence="9">Thorbecke</strain>
    </source>
</reference>
<keyword evidence="2 4" id="KW-0863">Zinc-finger</keyword>
<evidence type="ECO:0000256" key="2">
    <source>
        <dbReference type="ARBA" id="ARBA00022771"/>
    </source>
</evidence>
<feature type="domain" description="B30.2/SPRY" evidence="8">
    <location>
        <begin position="263"/>
        <end position="475"/>
    </location>
</feature>